<evidence type="ECO:0000256" key="8">
    <source>
        <dbReference type="ARBA" id="ARBA00022842"/>
    </source>
</evidence>
<sequence length="102" mass="11690">MPQVSPELEQLITRLREAKTELRDRFGVREISLFGSRVRGEGRPTSDLDLLVEFERAPGLLRFLELEEYLSQLLGIQVDLVRKASVREELRAEILGEAVLVE</sequence>
<dbReference type="PANTHER" id="PTHR33571">
    <property type="entry name" value="SSL8005 PROTEIN"/>
    <property type="match status" value="1"/>
</dbReference>
<keyword evidence="8" id="KW-0460">Magnesium</keyword>
<dbReference type="EMBL" id="PEMH01000084">
    <property type="protein sequence ID" value="RTI01826.1"/>
    <property type="molecule type" value="Genomic_DNA"/>
</dbReference>
<evidence type="ECO:0000313" key="11">
    <source>
        <dbReference type="EMBL" id="RTI01826.1"/>
    </source>
</evidence>
<dbReference type="GO" id="GO:0046872">
    <property type="term" value="F:metal ion binding"/>
    <property type="evidence" value="ECO:0007669"/>
    <property type="project" value="UniProtKB-KW"/>
</dbReference>
<keyword evidence="6" id="KW-0547">Nucleotide-binding</keyword>
<comment type="similarity">
    <text evidence="9">Belongs to the MntA antitoxin family.</text>
</comment>
<dbReference type="GO" id="GO:0005524">
    <property type="term" value="F:ATP binding"/>
    <property type="evidence" value="ECO:0007669"/>
    <property type="project" value="UniProtKB-KW"/>
</dbReference>
<evidence type="ECO:0000313" key="12">
    <source>
        <dbReference type="Proteomes" id="UP000288347"/>
    </source>
</evidence>
<dbReference type="InterPro" id="IPR043519">
    <property type="entry name" value="NT_sf"/>
</dbReference>
<name>A0A430UID1_THESC</name>
<dbReference type="AlphaFoldDB" id="A0A430UID1"/>
<keyword evidence="4" id="KW-0548">Nucleotidyltransferase</keyword>
<reference evidence="11 12" key="1">
    <citation type="journal article" date="2019" name="Extremophiles">
        <title>Biogeography of thermophiles and predominance of Thermus scotoductus in domestic water heaters.</title>
        <authorList>
            <person name="Wilpiszeski R.L."/>
            <person name="Zhang Z."/>
            <person name="House C.H."/>
        </authorList>
    </citation>
    <scope>NUCLEOTIDE SEQUENCE [LARGE SCALE GENOMIC DNA]</scope>
    <source>
        <strain evidence="11 12">16_S16</strain>
    </source>
</reference>
<dbReference type="Proteomes" id="UP000288347">
    <property type="component" value="Unassembled WGS sequence"/>
</dbReference>
<accession>A0A430UID1</accession>
<evidence type="ECO:0000256" key="7">
    <source>
        <dbReference type="ARBA" id="ARBA00022840"/>
    </source>
</evidence>
<dbReference type="InterPro" id="IPR052038">
    <property type="entry name" value="Type-VII_TA_antitoxin"/>
</dbReference>
<dbReference type="PANTHER" id="PTHR33571:SF12">
    <property type="entry name" value="BSL3053 PROTEIN"/>
    <property type="match status" value="1"/>
</dbReference>
<evidence type="ECO:0000256" key="2">
    <source>
        <dbReference type="ARBA" id="ARBA00022649"/>
    </source>
</evidence>
<comment type="cofactor">
    <cofactor evidence="1">
        <name>Mg(2+)</name>
        <dbReference type="ChEBI" id="CHEBI:18420"/>
    </cofactor>
</comment>
<dbReference type="Pfam" id="PF01909">
    <property type="entry name" value="NTP_transf_2"/>
    <property type="match status" value="1"/>
</dbReference>
<proteinExistence type="inferred from homology"/>
<comment type="caution">
    <text evidence="11">The sequence shown here is derived from an EMBL/GenBank/DDBJ whole genome shotgun (WGS) entry which is preliminary data.</text>
</comment>
<organism evidence="11 12">
    <name type="scientific">Thermus scotoductus</name>
    <dbReference type="NCBI Taxonomy" id="37636"/>
    <lineage>
        <taxon>Bacteria</taxon>
        <taxon>Thermotogati</taxon>
        <taxon>Deinococcota</taxon>
        <taxon>Deinococci</taxon>
        <taxon>Thermales</taxon>
        <taxon>Thermaceae</taxon>
        <taxon>Thermus</taxon>
    </lineage>
</organism>
<dbReference type="GO" id="GO:0016779">
    <property type="term" value="F:nucleotidyltransferase activity"/>
    <property type="evidence" value="ECO:0007669"/>
    <property type="project" value="UniProtKB-KW"/>
</dbReference>
<keyword evidence="3 11" id="KW-0808">Transferase</keyword>
<gene>
    <name evidence="11" type="ORF">CSW29_03535</name>
</gene>
<keyword evidence="5" id="KW-0479">Metal-binding</keyword>
<dbReference type="CDD" id="cd05403">
    <property type="entry name" value="NT_KNTase_like"/>
    <property type="match status" value="1"/>
</dbReference>
<evidence type="ECO:0000259" key="10">
    <source>
        <dbReference type="Pfam" id="PF01909"/>
    </source>
</evidence>
<keyword evidence="7" id="KW-0067">ATP-binding</keyword>
<protein>
    <submittedName>
        <fullName evidence="11">Nucleotidyltransferase</fullName>
    </submittedName>
</protein>
<feature type="domain" description="Polymerase nucleotidyl transferase" evidence="10">
    <location>
        <begin position="15"/>
        <end position="99"/>
    </location>
</feature>
<dbReference type="InterPro" id="IPR002934">
    <property type="entry name" value="Polymerase_NTP_transf_dom"/>
</dbReference>
<evidence type="ECO:0000256" key="5">
    <source>
        <dbReference type="ARBA" id="ARBA00022723"/>
    </source>
</evidence>
<evidence type="ECO:0000256" key="1">
    <source>
        <dbReference type="ARBA" id="ARBA00001946"/>
    </source>
</evidence>
<dbReference type="SUPFAM" id="SSF81301">
    <property type="entry name" value="Nucleotidyltransferase"/>
    <property type="match status" value="1"/>
</dbReference>
<evidence type="ECO:0000256" key="3">
    <source>
        <dbReference type="ARBA" id="ARBA00022679"/>
    </source>
</evidence>
<evidence type="ECO:0000256" key="4">
    <source>
        <dbReference type="ARBA" id="ARBA00022695"/>
    </source>
</evidence>
<evidence type="ECO:0000256" key="9">
    <source>
        <dbReference type="ARBA" id="ARBA00038276"/>
    </source>
</evidence>
<dbReference type="Gene3D" id="3.30.460.10">
    <property type="entry name" value="Beta Polymerase, domain 2"/>
    <property type="match status" value="1"/>
</dbReference>
<evidence type="ECO:0000256" key="6">
    <source>
        <dbReference type="ARBA" id="ARBA00022741"/>
    </source>
</evidence>
<keyword evidence="2" id="KW-1277">Toxin-antitoxin system</keyword>